<evidence type="ECO:0000313" key="2">
    <source>
        <dbReference type="Proteomes" id="UP000789901"/>
    </source>
</evidence>
<protein>
    <submittedName>
        <fullName evidence="1">44220_t:CDS:1</fullName>
    </submittedName>
</protein>
<comment type="caution">
    <text evidence="1">The sequence shown here is derived from an EMBL/GenBank/DDBJ whole genome shotgun (WGS) entry which is preliminary data.</text>
</comment>
<organism evidence="1 2">
    <name type="scientific">Gigaspora margarita</name>
    <dbReference type="NCBI Taxonomy" id="4874"/>
    <lineage>
        <taxon>Eukaryota</taxon>
        <taxon>Fungi</taxon>
        <taxon>Fungi incertae sedis</taxon>
        <taxon>Mucoromycota</taxon>
        <taxon>Glomeromycotina</taxon>
        <taxon>Glomeromycetes</taxon>
        <taxon>Diversisporales</taxon>
        <taxon>Gigasporaceae</taxon>
        <taxon>Gigaspora</taxon>
    </lineage>
</organism>
<evidence type="ECO:0000313" key="1">
    <source>
        <dbReference type="EMBL" id="CAG8854007.1"/>
    </source>
</evidence>
<reference evidence="1 2" key="1">
    <citation type="submission" date="2021-06" db="EMBL/GenBank/DDBJ databases">
        <authorList>
            <person name="Kallberg Y."/>
            <person name="Tangrot J."/>
            <person name="Rosling A."/>
        </authorList>
    </citation>
    <scope>NUCLEOTIDE SEQUENCE [LARGE SCALE GENOMIC DNA]</scope>
    <source>
        <strain evidence="1 2">120-4 pot B 10/14</strain>
    </source>
</reference>
<accession>A0ABN7XGC8</accession>
<gene>
    <name evidence="1" type="ORF">GMARGA_LOCUS42828</name>
</gene>
<dbReference type="Proteomes" id="UP000789901">
    <property type="component" value="Unassembled WGS sequence"/>
</dbReference>
<sequence length="65" mass="7776">RNHELKQQLNEKIEFYTTRCYQNFTDNISRMLNSILGRRSDSLCANKICLEDKLLTEEDEIKQHS</sequence>
<feature type="non-terminal residue" evidence="1">
    <location>
        <position position="1"/>
    </location>
</feature>
<proteinExistence type="predicted"/>
<dbReference type="EMBL" id="CAJVQB010132123">
    <property type="protein sequence ID" value="CAG8854007.1"/>
    <property type="molecule type" value="Genomic_DNA"/>
</dbReference>
<name>A0ABN7XGC8_GIGMA</name>
<keyword evidence="2" id="KW-1185">Reference proteome</keyword>
<feature type="non-terminal residue" evidence="1">
    <location>
        <position position="65"/>
    </location>
</feature>